<keyword evidence="2" id="KW-1185">Reference proteome</keyword>
<evidence type="ECO:0000313" key="2">
    <source>
        <dbReference type="Proteomes" id="UP001177260"/>
    </source>
</evidence>
<gene>
    <name evidence="1" type="ORF">N8T08_009692</name>
</gene>
<dbReference type="EMBL" id="JAOPJF010000072">
    <property type="protein sequence ID" value="KAK1140946.1"/>
    <property type="molecule type" value="Genomic_DNA"/>
</dbReference>
<accession>A0ACC3ASZ8</accession>
<sequence>MLASPDSRSRWPFTPAHTSDARLDFVVVLLHEMILTLGSRAFQGHLIWTSVHLQLCSYHPPARASSLASWQAQLAKEMPVHTAGQLPQGTCSGLHFRTAHSDPTLIFTPPSNPCPSLSQIGLAPWASPAG</sequence>
<organism evidence="1 2">
    <name type="scientific">Aspergillus melleus</name>
    <dbReference type="NCBI Taxonomy" id="138277"/>
    <lineage>
        <taxon>Eukaryota</taxon>
        <taxon>Fungi</taxon>
        <taxon>Dikarya</taxon>
        <taxon>Ascomycota</taxon>
        <taxon>Pezizomycotina</taxon>
        <taxon>Eurotiomycetes</taxon>
        <taxon>Eurotiomycetidae</taxon>
        <taxon>Eurotiales</taxon>
        <taxon>Aspergillaceae</taxon>
        <taxon>Aspergillus</taxon>
        <taxon>Aspergillus subgen. Circumdati</taxon>
    </lineage>
</organism>
<reference evidence="1 2" key="1">
    <citation type="journal article" date="2023" name="ACS Omega">
        <title>Identification of the Neoaspergillic Acid Biosynthesis Gene Cluster by Establishing an In Vitro CRISPR-Ribonucleoprotein Genetic System in Aspergillus melleus.</title>
        <authorList>
            <person name="Yuan B."/>
            <person name="Grau M.F."/>
            <person name="Murata R.M."/>
            <person name="Torok T."/>
            <person name="Venkateswaran K."/>
            <person name="Stajich J.E."/>
            <person name="Wang C.C.C."/>
        </authorList>
    </citation>
    <scope>NUCLEOTIDE SEQUENCE [LARGE SCALE GENOMIC DNA]</scope>
    <source>
        <strain evidence="1 2">IMV 1140</strain>
    </source>
</reference>
<proteinExistence type="predicted"/>
<dbReference type="Proteomes" id="UP001177260">
    <property type="component" value="Unassembled WGS sequence"/>
</dbReference>
<comment type="caution">
    <text evidence="1">The sequence shown here is derived from an EMBL/GenBank/DDBJ whole genome shotgun (WGS) entry which is preliminary data.</text>
</comment>
<protein>
    <submittedName>
        <fullName evidence="1">Uncharacterized protein</fullName>
    </submittedName>
</protein>
<name>A0ACC3ASZ8_9EURO</name>
<evidence type="ECO:0000313" key="1">
    <source>
        <dbReference type="EMBL" id="KAK1140946.1"/>
    </source>
</evidence>